<feature type="compositionally biased region" description="Pro residues" evidence="1">
    <location>
        <begin position="137"/>
        <end position="151"/>
    </location>
</feature>
<evidence type="ECO:0000313" key="4">
    <source>
        <dbReference type="Proteomes" id="UP000321518"/>
    </source>
</evidence>
<dbReference type="PANTHER" id="PTHR12673:SF270">
    <property type="entry name" value="FYVE-TYPE DOMAIN-CONTAINING PROTEIN"/>
    <property type="match status" value="1"/>
</dbReference>
<dbReference type="InterPro" id="IPR035899">
    <property type="entry name" value="DBL_dom_sf"/>
</dbReference>
<feature type="compositionally biased region" description="Polar residues" evidence="1">
    <location>
        <begin position="40"/>
        <end position="59"/>
    </location>
</feature>
<dbReference type="SMART" id="SM00325">
    <property type="entry name" value="RhoGEF"/>
    <property type="match status" value="1"/>
</dbReference>
<feature type="region of interest" description="Disordered" evidence="1">
    <location>
        <begin position="137"/>
        <end position="209"/>
    </location>
</feature>
<proteinExistence type="predicted"/>
<dbReference type="InterPro" id="IPR011993">
    <property type="entry name" value="PH-like_dom_sf"/>
</dbReference>
<dbReference type="SUPFAM" id="SSF48065">
    <property type="entry name" value="DBL homology domain (DH-domain)"/>
    <property type="match status" value="1"/>
</dbReference>
<gene>
    <name evidence="3" type="ORF">Rt10032_c15g5422</name>
</gene>
<accession>A0A511KNB7</accession>
<dbReference type="OrthoDB" id="660555at2759"/>
<evidence type="ECO:0000256" key="1">
    <source>
        <dbReference type="SAM" id="MobiDB-lite"/>
    </source>
</evidence>
<name>A0A511KNB7_RHOTO</name>
<dbReference type="PANTHER" id="PTHR12673">
    <property type="entry name" value="FACIOGENITAL DYSPLASIA PROTEIN"/>
    <property type="match status" value="1"/>
</dbReference>
<reference evidence="3 4" key="1">
    <citation type="submission" date="2019-07" db="EMBL/GenBank/DDBJ databases">
        <title>Rhodotorula toruloides NBRC10032 genome sequencing.</title>
        <authorList>
            <person name="Shida Y."/>
            <person name="Takaku H."/>
            <person name="Ogasawara W."/>
            <person name="Mori K."/>
        </authorList>
    </citation>
    <scope>NUCLEOTIDE SEQUENCE [LARGE SCALE GENOMIC DNA]</scope>
    <source>
        <strain evidence="3 4">NBRC10032</strain>
    </source>
</reference>
<feature type="compositionally biased region" description="Low complexity" evidence="1">
    <location>
        <begin position="167"/>
        <end position="180"/>
    </location>
</feature>
<evidence type="ECO:0000259" key="2">
    <source>
        <dbReference type="PROSITE" id="PS50010"/>
    </source>
</evidence>
<dbReference type="Pfam" id="PF00621">
    <property type="entry name" value="RhoGEF"/>
    <property type="match status" value="1"/>
</dbReference>
<feature type="compositionally biased region" description="Polar residues" evidence="1">
    <location>
        <begin position="152"/>
        <end position="161"/>
    </location>
</feature>
<feature type="region of interest" description="Disordered" evidence="1">
    <location>
        <begin position="36"/>
        <end position="102"/>
    </location>
</feature>
<dbReference type="SUPFAM" id="SSF50729">
    <property type="entry name" value="PH domain-like"/>
    <property type="match status" value="1"/>
</dbReference>
<feature type="compositionally biased region" description="Polar residues" evidence="1">
    <location>
        <begin position="92"/>
        <end position="102"/>
    </location>
</feature>
<dbReference type="Proteomes" id="UP000321518">
    <property type="component" value="Unassembled WGS sequence"/>
</dbReference>
<dbReference type="Gene3D" id="2.30.29.30">
    <property type="entry name" value="Pleckstrin-homology domain (PH domain)/Phosphotyrosine-binding domain (PTB)"/>
    <property type="match status" value="1"/>
</dbReference>
<dbReference type="EMBL" id="BJWK01000015">
    <property type="protein sequence ID" value="GEM11405.1"/>
    <property type="molecule type" value="Genomic_DNA"/>
</dbReference>
<organism evidence="3 4">
    <name type="scientific">Rhodotorula toruloides</name>
    <name type="common">Yeast</name>
    <name type="synonym">Rhodosporidium toruloides</name>
    <dbReference type="NCBI Taxonomy" id="5286"/>
    <lineage>
        <taxon>Eukaryota</taxon>
        <taxon>Fungi</taxon>
        <taxon>Dikarya</taxon>
        <taxon>Basidiomycota</taxon>
        <taxon>Pucciniomycotina</taxon>
        <taxon>Microbotryomycetes</taxon>
        <taxon>Sporidiobolales</taxon>
        <taxon>Sporidiobolaceae</taxon>
        <taxon>Rhodotorula</taxon>
    </lineage>
</organism>
<dbReference type="GO" id="GO:0005085">
    <property type="term" value="F:guanyl-nucleotide exchange factor activity"/>
    <property type="evidence" value="ECO:0007669"/>
    <property type="project" value="InterPro"/>
</dbReference>
<protein>
    <submittedName>
        <fullName evidence="3">Rho guanine nucleotide exchange factor</fullName>
    </submittedName>
</protein>
<dbReference type="InterPro" id="IPR051092">
    <property type="entry name" value="FYVE_RhoGEF_PH"/>
</dbReference>
<dbReference type="Gene3D" id="1.20.900.10">
    <property type="entry name" value="Dbl homology (DH) domain"/>
    <property type="match status" value="1"/>
</dbReference>
<dbReference type="InterPro" id="IPR000219">
    <property type="entry name" value="DH_dom"/>
</dbReference>
<sequence>MITEELRETEKAYVAVLEEVDELYYQPLLSALPADDPLSRRSSTRYSAMSAGSTRSHSPPQAIDIQAHFTALPAPRTRTSTADSLPLEDRPNSTSTAWPSQSSILSRREINEIFSNFADVLNLSRFMLATLEEAIPPRPSQPVPLVAPPGPTDSSTPSRSAPDQPIAAVLSTSAKSSASSTDGPPFDLSRRQRTLSTRSDAPRRRKQPAPPLALGKVLLPVLPFLKQYSLFCANYGSALSRLAHLEQSTTWRAFVAKQEKLQAGRIGLAGLLLSIVQRVPRYRLLLQELVDYTEDDHPDAPDLRAAFALVEAVANHLDTQIASHTHSLELLELQRSFHGLPSTLLEPGRRLVKSGSLVRIAQTGKEQKRQFFLFSDVLIEASQEEEWTAFTSTPGASFTFRHRFELDNVTVVAKDETGEDGVTKFGVEVLSSQQSFLAFAPSETIGSKRCEAPKCSLRTIGRRFSARPA</sequence>
<feature type="domain" description="DH" evidence="2">
    <location>
        <begin position="1"/>
        <end position="320"/>
    </location>
</feature>
<dbReference type="PROSITE" id="PS50010">
    <property type="entry name" value="DH_2"/>
    <property type="match status" value="1"/>
</dbReference>
<comment type="caution">
    <text evidence="3">The sequence shown here is derived from an EMBL/GenBank/DDBJ whole genome shotgun (WGS) entry which is preliminary data.</text>
</comment>
<evidence type="ECO:0000313" key="3">
    <source>
        <dbReference type="EMBL" id="GEM11405.1"/>
    </source>
</evidence>
<dbReference type="AlphaFoldDB" id="A0A511KNB7"/>
<dbReference type="GO" id="GO:0005737">
    <property type="term" value="C:cytoplasm"/>
    <property type="evidence" value="ECO:0007669"/>
    <property type="project" value="TreeGrafter"/>
</dbReference>